<dbReference type="InterPro" id="IPR055427">
    <property type="entry name" value="TRAPPC13_N"/>
</dbReference>
<feature type="domain" description="Trafficking protein particle complex subunit 13 middle" evidence="3">
    <location>
        <begin position="191"/>
        <end position="292"/>
    </location>
</feature>
<dbReference type="InParanoid" id="A0A5J5EUB1"/>
<feature type="domain" description="Trafficking protein particle complex subunit 13 N-terminal" evidence="2">
    <location>
        <begin position="14"/>
        <end position="173"/>
    </location>
</feature>
<dbReference type="AlphaFoldDB" id="A0A5J5EUB1"/>
<organism evidence="4 6">
    <name type="scientific">Sphaerosporella brunnea</name>
    <dbReference type="NCBI Taxonomy" id="1250544"/>
    <lineage>
        <taxon>Eukaryota</taxon>
        <taxon>Fungi</taxon>
        <taxon>Dikarya</taxon>
        <taxon>Ascomycota</taxon>
        <taxon>Pezizomycotina</taxon>
        <taxon>Pezizomycetes</taxon>
        <taxon>Pezizales</taxon>
        <taxon>Pyronemataceae</taxon>
        <taxon>Sphaerosporella</taxon>
    </lineage>
</organism>
<proteinExistence type="predicted"/>
<dbReference type="EMBL" id="VXIS01000121">
    <property type="protein sequence ID" value="KAA8903183.1"/>
    <property type="molecule type" value="Genomic_DNA"/>
</dbReference>
<feature type="region of interest" description="Disordered" evidence="1">
    <location>
        <begin position="107"/>
        <end position="132"/>
    </location>
</feature>
<evidence type="ECO:0000313" key="5">
    <source>
        <dbReference type="EMBL" id="KAA8903190.1"/>
    </source>
</evidence>
<dbReference type="GO" id="GO:1990072">
    <property type="term" value="C:TRAPPIII protein complex"/>
    <property type="evidence" value="ECO:0007669"/>
    <property type="project" value="TreeGrafter"/>
</dbReference>
<evidence type="ECO:0000259" key="2">
    <source>
        <dbReference type="Pfam" id="PF06159"/>
    </source>
</evidence>
<evidence type="ECO:0008006" key="7">
    <source>
        <dbReference type="Google" id="ProtNLM"/>
    </source>
</evidence>
<dbReference type="PANTHER" id="PTHR13134">
    <property type="entry name" value="TRAFFICKING PROTEIN PARTICLE COMPLEX SUBUNIT 13"/>
    <property type="match status" value="1"/>
</dbReference>
<evidence type="ECO:0000256" key="1">
    <source>
        <dbReference type="SAM" id="MobiDB-lite"/>
    </source>
</evidence>
<sequence>MPRERAASEVKEPHFISLKVLRLSRPSLSEQLTLPPSTAISELPAQHAHAYPSHPSGESFIYTPLLTLPPAFGSVYIGETFSCILSASNESSTRVSSGVRIQAQMQTPSQTVQLTGDEDEEGEGVELQAGQSTQRTVSYELKEEGGHTLAVMVSYTPSPGDATRTFKKLYQFIAQQCIMVRTKAGRLPPGKQAILEAQLENLGEGSVALQKVSMKTKWRWRSLNWDVTEGEGAEAPLLRSREILQVAFLLEPPDIGGETEIRGGDAGEELGMLNIEWRTSCGDKGFLRTGKLMLPPV</sequence>
<dbReference type="Pfam" id="PF06159">
    <property type="entry name" value="TRAPPC13_N"/>
    <property type="match status" value="1"/>
</dbReference>
<evidence type="ECO:0000313" key="6">
    <source>
        <dbReference type="Proteomes" id="UP000326924"/>
    </source>
</evidence>
<dbReference type="PANTHER" id="PTHR13134:SF3">
    <property type="entry name" value="TRAFFICKING PROTEIN PARTICLE COMPLEX SUBUNIT 13"/>
    <property type="match status" value="1"/>
</dbReference>
<reference evidence="4 6" key="1">
    <citation type="submission" date="2019-09" db="EMBL/GenBank/DDBJ databases">
        <title>Draft genome of the ectomycorrhizal ascomycete Sphaerosporella brunnea.</title>
        <authorList>
            <consortium name="DOE Joint Genome Institute"/>
            <person name="Benucci G.M."/>
            <person name="Marozzi G."/>
            <person name="Antonielli L."/>
            <person name="Sanchez S."/>
            <person name="Marco P."/>
            <person name="Wang X."/>
            <person name="Falini L.B."/>
            <person name="Barry K."/>
            <person name="Haridas S."/>
            <person name="Lipzen A."/>
            <person name="Labutti K."/>
            <person name="Grigoriev I.V."/>
            <person name="Murat C."/>
            <person name="Martin F."/>
            <person name="Albertini E."/>
            <person name="Donnini D."/>
            <person name="Bonito G."/>
        </authorList>
    </citation>
    <scope>NUCLEOTIDE SEQUENCE [LARGE SCALE GENOMIC DNA]</scope>
    <source>
        <strain evidence="4 6">Sb_GMNB300</strain>
    </source>
</reference>
<gene>
    <name evidence="4" type="ORF">FN846DRAFT_67586</name>
    <name evidence="5" type="ORF">FN846DRAFT_780196</name>
</gene>
<name>A0A5J5EUB1_9PEZI</name>
<dbReference type="OrthoDB" id="10250284at2759"/>
<dbReference type="EMBL" id="VXIS01000121">
    <property type="protein sequence ID" value="KAA8903190.1"/>
    <property type="molecule type" value="Genomic_DNA"/>
</dbReference>
<comment type="caution">
    <text evidence="4">The sequence shown here is derived from an EMBL/GenBank/DDBJ whole genome shotgun (WGS) entry which is preliminary data.</text>
</comment>
<protein>
    <recommendedName>
        <fullName evidence="7">Trafficking protein particle complex subunit 13</fullName>
    </recommendedName>
</protein>
<keyword evidence="6" id="KW-1185">Reference proteome</keyword>
<dbReference type="InterPro" id="IPR055429">
    <property type="entry name" value="TRAPPC13_M"/>
</dbReference>
<accession>A0A5J5EUB1</accession>
<evidence type="ECO:0000259" key="3">
    <source>
        <dbReference type="Pfam" id="PF23647"/>
    </source>
</evidence>
<dbReference type="Pfam" id="PF23647">
    <property type="entry name" value="TRAPPC13_M"/>
    <property type="match status" value="1"/>
</dbReference>
<dbReference type="InterPro" id="IPR010378">
    <property type="entry name" value="TRAPPC13"/>
</dbReference>
<evidence type="ECO:0000313" key="4">
    <source>
        <dbReference type="EMBL" id="KAA8903183.1"/>
    </source>
</evidence>
<dbReference type="Proteomes" id="UP000326924">
    <property type="component" value="Unassembled WGS sequence"/>
</dbReference>